<evidence type="ECO:0000256" key="8">
    <source>
        <dbReference type="ARBA" id="ARBA00048779"/>
    </source>
</evidence>
<dbReference type="GO" id="GO:0004657">
    <property type="term" value="F:proline dehydrogenase activity"/>
    <property type="evidence" value="ECO:0007669"/>
    <property type="project" value="UniProtKB-EC"/>
</dbReference>
<feature type="domain" description="Proline dehydrogenase" evidence="11">
    <location>
        <begin position="53"/>
        <end position="309"/>
    </location>
</feature>
<dbReference type="Gene3D" id="3.20.20.220">
    <property type="match status" value="1"/>
</dbReference>
<dbReference type="Pfam" id="PF01619">
    <property type="entry name" value="Pro_dh"/>
    <property type="match status" value="1"/>
</dbReference>
<keyword evidence="5 10" id="KW-0274">FAD</keyword>
<dbReference type="EC" id="1.5.5.2" evidence="2"/>
<evidence type="ECO:0000256" key="4">
    <source>
        <dbReference type="ARBA" id="ARBA00022741"/>
    </source>
</evidence>
<feature type="binding site" evidence="10">
    <location>
        <position position="173"/>
    </location>
    <ligand>
        <name>FAD</name>
        <dbReference type="ChEBI" id="CHEBI:57692"/>
    </ligand>
</feature>
<dbReference type="UniPathway" id="UPA00261">
    <property type="reaction ID" value="UER00373"/>
</dbReference>
<evidence type="ECO:0000256" key="6">
    <source>
        <dbReference type="ARBA" id="ARBA00023002"/>
    </source>
</evidence>
<dbReference type="STRING" id="1379680.GCA_001612615_04680"/>
<evidence type="ECO:0000256" key="7">
    <source>
        <dbReference type="ARBA" id="ARBA00023062"/>
    </source>
</evidence>
<evidence type="ECO:0000256" key="2">
    <source>
        <dbReference type="ARBA" id="ARBA00012695"/>
    </source>
</evidence>
<gene>
    <name evidence="12" type="ORF">SAMN04244553_2324</name>
</gene>
<comment type="cofactor">
    <cofactor evidence="10">
        <name>FAD</name>
        <dbReference type="ChEBI" id="CHEBI:57692"/>
    </cofactor>
    <text evidence="10">Binds 1 FAD per subunit.</text>
</comment>
<evidence type="ECO:0000256" key="5">
    <source>
        <dbReference type="ARBA" id="ARBA00022827"/>
    </source>
</evidence>
<sequence>MNPLRPAILAAAASPRMKRVLTGTKVTADIVRRFVPGESRAELEPVVRALLGSGRLISVDYLGENTTDRSRAEATVAEYLSLINELAAADRPVGSDGAAVPAEVSVKLSALGQALPGDGPAIATDNLRTVCTKAAEAGVWVTVDAEDHTTTDATLATVRELRPEFPWLGAVLQAYLHRTRDDCAEFAGHGSRIRLCKGAYREPAEVAYQRNVEVSDSYLRCLEILMRGAGYPMVATHDPELVLAAERMAAETGRSAGTFEHQMLYGVRDAEQLRLAAAGHTVRVYVPYGDDWYGYLTRRLAERPANLRFFLRALTAGRADTA</sequence>
<proteinExistence type="predicted"/>
<evidence type="ECO:0000256" key="1">
    <source>
        <dbReference type="ARBA" id="ARBA00004739"/>
    </source>
</evidence>
<protein>
    <recommendedName>
        <fullName evidence="2">proline dehydrogenase</fullName>
        <ecNumber evidence="2">1.5.5.2</ecNumber>
    </recommendedName>
</protein>
<keyword evidence="13" id="KW-1185">Reference proteome</keyword>
<name>A0A285L785_9NOCA</name>
<dbReference type="OrthoDB" id="9773461at2"/>
<dbReference type="GO" id="GO:0000166">
    <property type="term" value="F:nucleotide binding"/>
    <property type="evidence" value="ECO:0007669"/>
    <property type="project" value="UniProtKB-KW"/>
</dbReference>
<evidence type="ECO:0000313" key="12">
    <source>
        <dbReference type="EMBL" id="SNY80752.1"/>
    </source>
</evidence>
<evidence type="ECO:0000256" key="3">
    <source>
        <dbReference type="ARBA" id="ARBA00022630"/>
    </source>
</evidence>
<dbReference type="EMBL" id="OBEG01000002">
    <property type="protein sequence ID" value="SNY80752.1"/>
    <property type="molecule type" value="Genomic_DNA"/>
</dbReference>
<feature type="binding site" evidence="9">
    <location>
        <position position="299"/>
    </location>
    <ligand>
        <name>substrate</name>
    </ligand>
</feature>
<feature type="binding site" evidence="10">
    <location>
        <begin position="197"/>
        <end position="199"/>
    </location>
    <ligand>
        <name>FAD</name>
        <dbReference type="ChEBI" id="CHEBI:57692"/>
    </ligand>
</feature>
<keyword evidence="7" id="KW-0642">Proline metabolism</keyword>
<keyword evidence="3" id="KW-0285">Flavoprotein</keyword>
<dbReference type="AlphaFoldDB" id="A0A285L785"/>
<reference evidence="12 13" key="1">
    <citation type="submission" date="2017-09" db="EMBL/GenBank/DDBJ databases">
        <authorList>
            <person name="Ehlers B."/>
            <person name="Leendertz F.H."/>
        </authorList>
    </citation>
    <scope>NUCLEOTIDE SEQUENCE [LARGE SCALE GENOMIC DNA]</scope>
    <source>
        <strain evidence="12 13">DSM 45537</strain>
    </source>
</reference>
<accession>A0A285L785</accession>
<dbReference type="PANTHER" id="PTHR13914:SF0">
    <property type="entry name" value="PROLINE DEHYDROGENASE 1, MITOCHONDRIAL"/>
    <property type="match status" value="1"/>
</dbReference>
<comment type="pathway">
    <text evidence="1">Amino-acid degradation; L-proline degradation into L-glutamate; L-glutamate from L-proline: step 1/2.</text>
</comment>
<dbReference type="InterPro" id="IPR002872">
    <property type="entry name" value="Proline_DH_dom"/>
</dbReference>
<evidence type="ECO:0000256" key="9">
    <source>
        <dbReference type="PIRSR" id="PIRSR000196-1"/>
    </source>
</evidence>
<evidence type="ECO:0000259" key="11">
    <source>
        <dbReference type="Pfam" id="PF01619"/>
    </source>
</evidence>
<dbReference type="Proteomes" id="UP000219565">
    <property type="component" value="Unassembled WGS sequence"/>
</dbReference>
<dbReference type="SUPFAM" id="SSF51730">
    <property type="entry name" value="FAD-linked oxidoreductase"/>
    <property type="match status" value="1"/>
</dbReference>
<organism evidence="12 13">
    <name type="scientific">Nocardia amikacinitolerans</name>
    <dbReference type="NCBI Taxonomy" id="756689"/>
    <lineage>
        <taxon>Bacteria</taxon>
        <taxon>Bacillati</taxon>
        <taxon>Actinomycetota</taxon>
        <taxon>Actinomycetes</taxon>
        <taxon>Mycobacteriales</taxon>
        <taxon>Nocardiaceae</taxon>
        <taxon>Nocardia</taxon>
    </lineage>
</organism>
<dbReference type="InterPro" id="IPR015659">
    <property type="entry name" value="Proline_oxidase"/>
</dbReference>
<dbReference type="GO" id="GO:0010133">
    <property type="term" value="P:L-proline catabolic process to L-glutamate"/>
    <property type="evidence" value="ECO:0007669"/>
    <property type="project" value="UniProtKB-UniPathway"/>
</dbReference>
<feature type="binding site" evidence="9">
    <location>
        <position position="107"/>
    </location>
    <ligand>
        <name>substrate</name>
    </ligand>
</feature>
<dbReference type="PIRSF" id="PIRSF000196">
    <property type="entry name" value="Pro_dehydrog"/>
    <property type="match status" value="1"/>
</dbReference>
<evidence type="ECO:0000256" key="10">
    <source>
        <dbReference type="PIRSR" id="PIRSR000196-2"/>
    </source>
</evidence>
<comment type="catalytic activity">
    <reaction evidence="8">
        <text>L-proline + a quinone = (S)-1-pyrroline-5-carboxylate + a quinol + H(+)</text>
        <dbReference type="Rhea" id="RHEA:23784"/>
        <dbReference type="ChEBI" id="CHEBI:15378"/>
        <dbReference type="ChEBI" id="CHEBI:17388"/>
        <dbReference type="ChEBI" id="CHEBI:24646"/>
        <dbReference type="ChEBI" id="CHEBI:60039"/>
        <dbReference type="ChEBI" id="CHEBI:132124"/>
        <dbReference type="EC" id="1.5.5.2"/>
    </reaction>
</comment>
<dbReference type="RefSeq" id="WP_097244921.1">
    <property type="nucleotide sequence ID" value="NZ_OBEG01000002.1"/>
</dbReference>
<keyword evidence="6" id="KW-0560">Oxidoreductase</keyword>
<evidence type="ECO:0000313" key="13">
    <source>
        <dbReference type="Proteomes" id="UP000219565"/>
    </source>
</evidence>
<dbReference type="InterPro" id="IPR029041">
    <property type="entry name" value="FAD-linked_oxidoreductase-like"/>
</dbReference>
<feature type="binding site" evidence="9">
    <location>
        <position position="298"/>
    </location>
    <ligand>
        <name>substrate</name>
    </ligand>
</feature>
<keyword evidence="4 10" id="KW-0547">Nucleotide-binding</keyword>
<feature type="binding site" evidence="10">
    <location>
        <begin position="236"/>
        <end position="237"/>
    </location>
    <ligand>
        <name>FAD</name>
        <dbReference type="ChEBI" id="CHEBI:57692"/>
    </ligand>
</feature>
<dbReference type="PANTHER" id="PTHR13914">
    <property type="entry name" value="PROLINE OXIDASE"/>
    <property type="match status" value="1"/>
</dbReference>
<dbReference type="InterPro" id="IPR008219">
    <property type="entry name" value="PRODH_bac_arc"/>
</dbReference>